<keyword evidence="1" id="KW-0560">Oxidoreductase</keyword>
<organism evidence="3 4">
    <name type="scientific">Prorocentrum cordatum</name>
    <dbReference type="NCBI Taxonomy" id="2364126"/>
    <lineage>
        <taxon>Eukaryota</taxon>
        <taxon>Sar</taxon>
        <taxon>Alveolata</taxon>
        <taxon>Dinophyceae</taxon>
        <taxon>Prorocentrales</taxon>
        <taxon>Prorocentraceae</taxon>
        <taxon>Prorocentrum</taxon>
    </lineage>
</organism>
<dbReference type="Gene3D" id="3.40.50.720">
    <property type="entry name" value="NAD(P)-binding Rossmann-like Domain"/>
    <property type="match status" value="1"/>
</dbReference>
<gene>
    <name evidence="3" type="ORF">PCOR1329_LOCUS35839</name>
</gene>
<dbReference type="SUPFAM" id="SSF51735">
    <property type="entry name" value="NAD(P)-binding Rossmann-fold domains"/>
    <property type="match status" value="1"/>
</dbReference>
<dbReference type="PANTHER" id="PTHR43157:SF31">
    <property type="entry name" value="PHOSPHATIDYLINOSITOL-GLYCAN BIOSYNTHESIS CLASS F PROTEIN"/>
    <property type="match status" value="1"/>
</dbReference>
<keyword evidence="4" id="KW-1185">Reference proteome</keyword>
<dbReference type="Proteomes" id="UP001189429">
    <property type="component" value="Unassembled WGS sequence"/>
</dbReference>
<evidence type="ECO:0000313" key="3">
    <source>
        <dbReference type="EMBL" id="CAK0840379.1"/>
    </source>
</evidence>
<sequence>MRRTAATAAATVAVVAVIAGAPAGVLEPWSLAAALYVAVVFGFHDMHHEIQHPDMGVLVLLGGALAAASAPSLAQAVGIWVHGAARLAVFALDVLLVAASYLHIVRGPVPSLGAGSLRGKAYVVTGCSAGIGLETAEALVRAGATVVFACRSEDRARAAIDGIIQRASGVGLEEGQLRFLPLDLCSCGSVRRFVELLQASKLSVSALILNAGAIVGSRKLTEDGLEMTLASNHLGHFQLVRLLLPSLLAAEARGERPRIVAVGSTLCFSHDSVDLTEAVAVGDGAERSEFLARPYSTFHAYGQSKLAGALFVAELARRLRRRGSRIPVNLLHPGEIGTSIAMDIFPEWSRPLMAVLVPVLGPLWMKTPRQGSFCTLHLATSPALASAEQASGAFFLRLRRVPGPKAMADEAMARELWEV</sequence>
<keyword evidence="2" id="KW-1133">Transmembrane helix</keyword>
<feature type="transmembrane region" description="Helical" evidence="2">
    <location>
        <begin position="58"/>
        <end position="81"/>
    </location>
</feature>
<evidence type="ECO:0000256" key="1">
    <source>
        <dbReference type="ARBA" id="ARBA00023002"/>
    </source>
</evidence>
<dbReference type="InterPro" id="IPR036291">
    <property type="entry name" value="NAD(P)-bd_dom_sf"/>
</dbReference>
<evidence type="ECO:0000256" key="2">
    <source>
        <dbReference type="SAM" id="Phobius"/>
    </source>
</evidence>
<keyword evidence="2" id="KW-0472">Membrane</keyword>
<dbReference type="PANTHER" id="PTHR43157">
    <property type="entry name" value="PHOSPHATIDYLINOSITOL-GLYCAN BIOSYNTHESIS CLASS F PROTEIN-RELATED"/>
    <property type="match status" value="1"/>
</dbReference>
<evidence type="ECO:0000313" key="4">
    <source>
        <dbReference type="Proteomes" id="UP001189429"/>
    </source>
</evidence>
<dbReference type="EMBL" id="CAUYUJ010014374">
    <property type="protein sequence ID" value="CAK0840379.1"/>
    <property type="molecule type" value="Genomic_DNA"/>
</dbReference>
<comment type="caution">
    <text evidence="3">The sequence shown here is derived from an EMBL/GenBank/DDBJ whole genome shotgun (WGS) entry which is preliminary data.</text>
</comment>
<proteinExistence type="predicted"/>
<feature type="transmembrane region" description="Helical" evidence="2">
    <location>
        <begin position="87"/>
        <end position="105"/>
    </location>
</feature>
<evidence type="ECO:0008006" key="5">
    <source>
        <dbReference type="Google" id="ProtNLM"/>
    </source>
</evidence>
<dbReference type="PRINTS" id="PR00081">
    <property type="entry name" value="GDHRDH"/>
</dbReference>
<reference evidence="3" key="1">
    <citation type="submission" date="2023-10" db="EMBL/GenBank/DDBJ databases">
        <authorList>
            <person name="Chen Y."/>
            <person name="Shah S."/>
            <person name="Dougan E. K."/>
            <person name="Thang M."/>
            <person name="Chan C."/>
        </authorList>
    </citation>
    <scope>NUCLEOTIDE SEQUENCE [LARGE SCALE GENOMIC DNA]</scope>
</reference>
<dbReference type="PROSITE" id="PS00061">
    <property type="entry name" value="ADH_SHORT"/>
    <property type="match status" value="1"/>
</dbReference>
<name>A0ABN9T5R3_9DINO</name>
<dbReference type="Pfam" id="PF00106">
    <property type="entry name" value="adh_short"/>
    <property type="match status" value="1"/>
</dbReference>
<dbReference type="InterPro" id="IPR020904">
    <property type="entry name" value="Sc_DH/Rdtase_CS"/>
</dbReference>
<feature type="transmembrane region" description="Helical" evidence="2">
    <location>
        <begin position="29"/>
        <end position="46"/>
    </location>
</feature>
<dbReference type="InterPro" id="IPR002347">
    <property type="entry name" value="SDR_fam"/>
</dbReference>
<protein>
    <recommendedName>
        <fullName evidence="5">Protochlorophyllide reductase</fullName>
    </recommendedName>
</protein>
<feature type="non-terminal residue" evidence="3">
    <location>
        <position position="419"/>
    </location>
</feature>
<keyword evidence="2" id="KW-0812">Transmembrane</keyword>
<accession>A0ABN9T5R3</accession>